<dbReference type="AlphaFoldDB" id="A0A061RWY8"/>
<sequence>MPPKLDEVTRQLYRAILLRTRKIDDNPAAKALVHLPEGNASISPGLTEALSVLLQGRSFYVPSRSASSAVGVVRRAFRFPHEPIDTDTAFEGLRFVNRVLKTARELHVLGPGARLADAPAPGVALVAHPMLGGFFERSVVLVLDHNQRGSTGICLNMPLNVKLWALRRMSSHFVRELGRPSGAPAAADPSAGQGEGAELLSHFRHKWVSLGGPMASAEPGRYFSVLHGHSDLGGTCVMPPGAGAEGGG</sequence>
<dbReference type="SUPFAM" id="SSF143456">
    <property type="entry name" value="VC0467-like"/>
    <property type="match status" value="1"/>
</dbReference>
<dbReference type="Gene3D" id="3.40.1740.10">
    <property type="entry name" value="VC0467-like"/>
    <property type="match status" value="1"/>
</dbReference>
<name>A0A061RWY8_9CHLO</name>
<dbReference type="InterPro" id="IPR003774">
    <property type="entry name" value="AlgH-like"/>
</dbReference>
<dbReference type="GO" id="GO:0005829">
    <property type="term" value="C:cytosol"/>
    <property type="evidence" value="ECO:0007669"/>
    <property type="project" value="TreeGrafter"/>
</dbReference>
<dbReference type="PANTHER" id="PTHR30327:SF1">
    <property type="entry name" value="UPF0301 PROTEIN YQGE"/>
    <property type="match status" value="1"/>
</dbReference>
<proteinExistence type="predicted"/>
<reference evidence="1" key="1">
    <citation type="submission" date="2014-05" db="EMBL/GenBank/DDBJ databases">
        <title>The transcriptome of the halophilic microalga Tetraselmis sp. GSL018 isolated from the Great Salt Lake, Utah.</title>
        <authorList>
            <person name="Jinkerson R.E."/>
            <person name="D'Adamo S."/>
            <person name="Posewitz M.C."/>
        </authorList>
    </citation>
    <scope>NUCLEOTIDE SEQUENCE</scope>
    <source>
        <strain evidence="1">GSL018</strain>
    </source>
</reference>
<gene>
    <name evidence="1" type="ORF">TSPGSL018_24175</name>
</gene>
<organism evidence="1">
    <name type="scientific">Tetraselmis sp. GSL018</name>
    <dbReference type="NCBI Taxonomy" id="582737"/>
    <lineage>
        <taxon>Eukaryota</taxon>
        <taxon>Viridiplantae</taxon>
        <taxon>Chlorophyta</taxon>
        <taxon>core chlorophytes</taxon>
        <taxon>Chlorodendrophyceae</taxon>
        <taxon>Chlorodendrales</taxon>
        <taxon>Chlorodendraceae</taxon>
        <taxon>Tetraselmis</taxon>
    </lineage>
</organism>
<dbReference type="EMBL" id="GBEZ01010633">
    <property type="protein sequence ID" value="JAC75066.1"/>
    <property type="molecule type" value="Transcribed_RNA"/>
</dbReference>
<dbReference type="PANTHER" id="PTHR30327">
    <property type="entry name" value="UNCHARACTERIZED PROTEIN YQGE"/>
    <property type="match status" value="1"/>
</dbReference>
<protein>
    <submittedName>
        <fullName evidence="1">Uncharacterized protein</fullName>
    </submittedName>
</protein>
<accession>A0A061RWY8</accession>
<evidence type="ECO:0000313" key="1">
    <source>
        <dbReference type="EMBL" id="JAC75066.1"/>
    </source>
</evidence>
<dbReference type="Pfam" id="PF02622">
    <property type="entry name" value="DUF179"/>
    <property type="match status" value="1"/>
</dbReference>
<feature type="non-terminal residue" evidence="1">
    <location>
        <position position="248"/>
    </location>
</feature>